<protein>
    <submittedName>
        <fullName evidence="1">Uncharacterized protein</fullName>
    </submittedName>
</protein>
<evidence type="ECO:0000313" key="2">
    <source>
        <dbReference type="Proteomes" id="UP000238701"/>
    </source>
</evidence>
<dbReference type="AlphaFoldDB" id="A0A2U3KXV9"/>
<dbReference type="InterPro" id="IPR001387">
    <property type="entry name" value="Cro/C1-type_HTH"/>
</dbReference>
<gene>
    <name evidence="1" type="ORF">SBA1_530066</name>
</gene>
<dbReference type="CDD" id="cd00093">
    <property type="entry name" value="HTH_XRE"/>
    <property type="match status" value="1"/>
</dbReference>
<proteinExistence type="predicted"/>
<dbReference type="InterPro" id="IPR010982">
    <property type="entry name" value="Lambda_DNA-bd_dom_sf"/>
</dbReference>
<reference evidence="2" key="1">
    <citation type="submission" date="2018-02" db="EMBL/GenBank/DDBJ databases">
        <authorList>
            <person name="Hausmann B."/>
        </authorList>
    </citation>
    <scope>NUCLEOTIDE SEQUENCE [LARGE SCALE GENOMIC DNA]</scope>
    <source>
        <strain evidence="2">Peat soil MAG SbA1</strain>
    </source>
</reference>
<evidence type="ECO:0000313" key="1">
    <source>
        <dbReference type="EMBL" id="SPF44430.1"/>
    </source>
</evidence>
<dbReference type="Proteomes" id="UP000238701">
    <property type="component" value="Unassembled WGS sequence"/>
</dbReference>
<name>A0A2U3KXV9_9BACT</name>
<sequence length="77" mass="8482">MSRCHGLAVRKSGIDWKAGRPWVGVYREVRGFEINQATFARLLGVSQGQLSKYRKGNTEVGAALSKPSQLPAPRINN</sequence>
<accession>A0A2U3KXV9</accession>
<dbReference type="EMBL" id="OMOD01000148">
    <property type="protein sequence ID" value="SPF44430.1"/>
    <property type="molecule type" value="Genomic_DNA"/>
</dbReference>
<dbReference type="GO" id="GO:0003677">
    <property type="term" value="F:DNA binding"/>
    <property type="evidence" value="ECO:0007669"/>
    <property type="project" value="InterPro"/>
</dbReference>
<organism evidence="1 2">
    <name type="scientific">Candidatus Sulfotelmatobacter kueseliae</name>
    <dbReference type="NCBI Taxonomy" id="2042962"/>
    <lineage>
        <taxon>Bacteria</taxon>
        <taxon>Pseudomonadati</taxon>
        <taxon>Acidobacteriota</taxon>
        <taxon>Terriglobia</taxon>
        <taxon>Terriglobales</taxon>
        <taxon>Candidatus Korobacteraceae</taxon>
        <taxon>Candidatus Sulfotelmatobacter</taxon>
    </lineage>
</organism>
<dbReference type="SUPFAM" id="SSF47413">
    <property type="entry name" value="lambda repressor-like DNA-binding domains"/>
    <property type="match status" value="1"/>
</dbReference>